<keyword evidence="1" id="KW-1133">Transmembrane helix</keyword>
<proteinExistence type="predicted"/>
<sequence>MRTSVKLNTVYERGNLMPENHVNGKGGSSHLVESSLLLGIFCSQWMLPLLSCLLLTSVTGVNALIVIRKTILLHDWISVKLNCACRRLDVYTVEPPPKDNILVNHEKVTVTLHLGASTMEAQFCE</sequence>
<comment type="caution">
    <text evidence="2">The sequence shown here is derived from an EMBL/GenBank/DDBJ whole genome shotgun (WGS) entry which is preliminary data.</text>
</comment>
<dbReference type="Gene3D" id="3.40.50.720">
    <property type="entry name" value="NAD(P)-binding Rossmann-like Domain"/>
    <property type="match status" value="1"/>
</dbReference>
<keyword evidence="3" id="KW-1185">Reference proteome</keyword>
<keyword evidence="1" id="KW-0812">Transmembrane</keyword>
<evidence type="ECO:0000313" key="3">
    <source>
        <dbReference type="Proteomes" id="UP000245207"/>
    </source>
</evidence>
<accession>A0A2U1L4H9</accession>
<dbReference type="Proteomes" id="UP000245207">
    <property type="component" value="Unassembled WGS sequence"/>
</dbReference>
<reference evidence="2 3" key="1">
    <citation type="journal article" date="2018" name="Mol. Plant">
        <title>The genome of Artemisia annua provides insight into the evolution of Asteraceae family and artemisinin biosynthesis.</title>
        <authorList>
            <person name="Shen Q."/>
            <person name="Zhang L."/>
            <person name="Liao Z."/>
            <person name="Wang S."/>
            <person name="Yan T."/>
            <person name="Shi P."/>
            <person name="Liu M."/>
            <person name="Fu X."/>
            <person name="Pan Q."/>
            <person name="Wang Y."/>
            <person name="Lv Z."/>
            <person name="Lu X."/>
            <person name="Zhang F."/>
            <person name="Jiang W."/>
            <person name="Ma Y."/>
            <person name="Chen M."/>
            <person name="Hao X."/>
            <person name="Li L."/>
            <person name="Tang Y."/>
            <person name="Lv G."/>
            <person name="Zhou Y."/>
            <person name="Sun X."/>
            <person name="Brodelius P.E."/>
            <person name="Rose J.K.C."/>
            <person name="Tang K."/>
        </authorList>
    </citation>
    <scope>NUCLEOTIDE SEQUENCE [LARGE SCALE GENOMIC DNA]</scope>
    <source>
        <strain evidence="3">cv. Huhao1</strain>
        <tissue evidence="2">Leaf</tissue>
    </source>
</reference>
<name>A0A2U1L4H9_ARTAN</name>
<protein>
    <submittedName>
        <fullName evidence="2">Uncharacterized protein</fullName>
    </submittedName>
</protein>
<evidence type="ECO:0000256" key="1">
    <source>
        <dbReference type="SAM" id="Phobius"/>
    </source>
</evidence>
<keyword evidence="1" id="KW-0472">Membrane</keyword>
<dbReference type="STRING" id="35608.A0A2U1L4H9"/>
<feature type="transmembrane region" description="Helical" evidence="1">
    <location>
        <begin position="45"/>
        <end position="67"/>
    </location>
</feature>
<evidence type="ECO:0000313" key="2">
    <source>
        <dbReference type="EMBL" id="PWA43864.1"/>
    </source>
</evidence>
<dbReference type="EMBL" id="PKPP01011597">
    <property type="protein sequence ID" value="PWA43864.1"/>
    <property type="molecule type" value="Genomic_DNA"/>
</dbReference>
<dbReference type="OrthoDB" id="1746457at2759"/>
<gene>
    <name evidence="2" type="ORF">CTI12_AA528640</name>
</gene>
<dbReference type="AlphaFoldDB" id="A0A2U1L4H9"/>
<organism evidence="2 3">
    <name type="scientific">Artemisia annua</name>
    <name type="common">Sweet wormwood</name>
    <dbReference type="NCBI Taxonomy" id="35608"/>
    <lineage>
        <taxon>Eukaryota</taxon>
        <taxon>Viridiplantae</taxon>
        <taxon>Streptophyta</taxon>
        <taxon>Embryophyta</taxon>
        <taxon>Tracheophyta</taxon>
        <taxon>Spermatophyta</taxon>
        <taxon>Magnoliopsida</taxon>
        <taxon>eudicotyledons</taxon>
        <taxon>Gunneridae</taxon>
        <taxon>Pentapetalae</taxon>
        <taxon>asterids</taxon>
        <taxon>campanulids</taxon>
        <taxon>Asterales</taxon>
        <taxon>Asteraceae</taxon>
        <taxon>Asteroideae</taxon>
        <taxon>Anthemideae</taxon>
        <taxon>Artemisiinae</taxon>
        <taxon>Artemisia</taxon>
    </lineage>
</organism>